<evidence type="ECO:0000313" key="2">
    <source>
        <dbReference type="Proteomes" id="UP001442494"/>
    </source>
</evidence>
<evidence type="ECO:0000313" key="1">
    <source>
        <dbReference type="EMBL" id="MEP0865553.1"/>
    </source>
</evidence>
<sequence>MTTPKIRDVLPNSYQPKPLPKSNKSGKNILPEQEIICRFFLSIVKKWSPDLVLYEFNQLFVDPAKAVASEPRKALQKIIFVNAEKEFRNTLKRCFYILINNWIAARQSKSAQDLVQLFSNLSPSNSFSSPTRRTLNAWLLNFVNSPDYQELKLFVFKYEVVQKDHWKYRYASYLLAPEYVNSKNTLEQRQAAKGLAKQLKEQFKFELAMYTARSQPVTVNDTRTQNPTALGDDALRLVKKVLAKRGWFNHASLANIFLKQTQQLKYKYFKQSLLKYLFYSTDNQGLVETLQTKVSKALESFYEEYSEKELDSSLLLKTCNRVIECLTVKRNGEPSSLFISLASQGKSVTLAMLLLKIILISPYSRTHLEVCLAKIIQYYECYPQEECFWVINFLEVSKVTLAIHTENVQYNLVNMEDDDLTEPCNVDENAYRVFSHKCER</sequence>
<protein>
    <submittedName>
        <fullName evidence="1">Uncharacterized protein</fullName>
    </submittedName>
</protein>
<reference evidence="1 2" key="1">
    <citation type="submission" date="2022-04" db="EMBL/GenBank/DDBJ databases">
        <title>Positive selection, recombination, and allopatry shape intraspecific diversity of widespread and dominant cyanobacteria.</title>
        <authorList>
            <person name="Wei J."/>
            <person name="Shu W."/>
            <person name="Hu C."/>
        </authorList>
    </citation>
    <scope>NUCLEOTIDE SEQUENCE [LARGE SCALE GENOMIC DNA]</scope>
    <source>
        <strain evidence="1 2">GB2-A5</strain>
    </source>
</reference>
<keyword evidence="2" id="KW-1185">Reference proteome</keyword>
<gene>
    <name evidence="1" type="ORF">NDI37_13860</name>
</gene>
<comment type="caution">
    <text evidence="1">The sequence shown here is derived from an EMBL/GenBank/DDBJ whole genome shotgun (WGS) entry which is preliminary data.</text>
</comment>
<accession>A0ABV0JQ87</accession>
<proteinExistence type="predicted"/>
<organism evidence="1 2">
    <name type="scientific">Funiculus sociatus GB2-A5</name>
    <dbReference type="NCBI Taxonomy" id="2933946"/>
    <lineage>
        <taxon>Bacteria</taxon>
        <taxon>Bacillati</taxon>
        <taxon>Cyanobacteriota</taxon>
        <taxon>Cyanophyceae</taxon>
        <taxon>Coleofasciculales</taxon>
        <taxon>Coleofasciculaceae</taxon>
        <taxon>Funiculus</taxon>
    </lineage>
</organism>
<dbReference type="Proteomes" id="UP001442494">
    <property type="component" value="Unassembled WGS sequence"/>
</dbReference>
<name>A0ABV0JQ87_9CYAN</name>
<dbReference type="RefSeq" id="WP_190425954.1">
    <property type="nucleotide sequence ID" value="NZ_JAMPKK010000028.1"/>
</dbReference>
<dbReference type="EMBL" id="JAMPKK010000028">
    <property type="protein sequence ID" value="MEP0865553.1"/>
    <property type="molecule type" value="Genomic_DNA"/>
</dbReference>